<proteinExistence type="predicted"/>
<gene>
    <name evidence="1" type="ORF">L602_000100001020</name>
</gene>
<accession>A0A562BVJ1</accession>
<reference evidence="1 2" key="1">
    <citation type="submission" date="2019-07" db="EMBL/GenBank/DDBJ databases">
        <title>Genome sequencing of lignin-degrading bacterial isolates.</title>
        <authorList>
            <person name="Gladden J."/>
        </authorList>
    </citation>
    <scope>NUCLEOTIDE SEQUENCE [LARGE SCALE GENOMIC DNA]</scope>
    <source>
        <strain evidence="1 2">J11</strain>
    </source>
</reference>
<keyword evidence="2" id="KW-1185">Reference proteome</keyword>
<protein>
    <submittedName>
        <fullName evidence="1">Uncharacterized protein</fullName>
    </submittedName>
</protein>
<evidence type="ECO:0000313" key="2">
    <source>
        <dbReference type="Proteomes" id="UP000318141"/>
    </source>
</evidence>
<evidence type="ECO:0000313" key="1">
    <source>
        <dbReference type="EMBL" id="TWG89212.1"/>
    </source>
</evidence>
<comment type="caution">
    <text evidence="1">The sequence shown here is derived from an EMBL/GenBank/DDBJ whole genome shotgun (WGS) entry which is preliminary data.</text>
</comment>
<organism evidence="1 2">
    <name type="scientific">Cupriavidus gilardii J11</name>
    <dbReference type="NCBI Taxonomy" id="936133"/>
    <lineage>
        <taxon>Bacteria</taxon>
        <taxon>Pseudomonadati</taxon>
        <taxon>Pseudomonadota</taxon>
        <taxon>Betaproteobacteria</taxon>
        <taxon>Burkholderiales</taxon>
        <taxon>Burkholderiaceae</taxon>
        <taxon>Cupriavidus</taxon>
    </lineage>
</organism>
<dbReference type="Proteomes" id="UP000318141">
    <property type="component" value="Unassembled WGS sequence"/>
</dbReference>
<dbReference type="EMBL" id="VLJN01000001">
    <property type="protein sequence ID" value="TWG89212.1"/>
    <property type="molecule type" value="Genomic_DNA"/>
</dbReference>
<sequence>MLAIFLLGILDGVDHLIERWAGYSNPVITRKSVRGQVLTCEKNYLPPRVGFIYPWVFRRGSQFMDAIKDLFMQGL</sequence>
<dbReference type="AlphaFoldDB" id="A0A562BVJ1"/>
<name>A0A562BVJ1_9BURK</name>